<evidence type="ECO:0000313" key="6">
    <source>
        <dbReference type="EMBL" id="KAK6317597.1"/>
    </source>
</evidence>
<accession>A0AAN8LY94</accession>
<dbReference type="GO" id="GO:0005975">
    <property type="term" value="P:carbohydrate metabolic process"/>
    <property type="evidence" value="ECO:0007669"/>
    <property type="project" value="InterPro"/>
</dbReference>
<keyword evidence="5" id="KW-1133">Transmembrane helix</keyword>
<keyword evidence="3" id="KW-0326">Glycosidase</keyword>
<dbReference type="PANTHER" id="PTHR10353:SF36">
    <property type="entry name" value="LP05116P"/>
    <property type="match status" value="1"/>
</dbReference>
<gene>
    <name evidence="6" type="ORF">J4Q44_G00129970</name>
</gene>
<dbReference type="Gene3D" id="3.20.20.80">
    <property type="entry name" value="Glycosidases"/>
    <property type="match status" value="1"/>
</dbReference>
<keyword evidence="2" id="KW-0378">Hydrolase</keyword>
<dbReference type="InterPro" id="IPR001360">
    <property type="entry name" value="Glyco_hydro_1"/>
</dbReference>
<evidence type="ECO:0000256" key="4">
    <source>
        <dbReference type="RuleBase" id="RU003690"/>
    </source>
</evidence>
<reference evidence="6 7" key="1">
    <citation type="submission" date="2021-04" db="EMBL/GenBank/DDBJ databases">
        <authorList>
            <person name="De Guttry C."/>
            <person name="Zahm M."/>
            <person name="Klopp C."/>
            <person name="Cabau C."/>
            <person name="Louis A."/>
            <person name="Berthelot C."/>
            <person name="Parey E."/>
            <person name="Roest Crollius H."/>
            <person name="Montfort J."/>
            <person name="Robinson-Rechavi M."/>
            <person name="Bucao C."/>
            <person name="Bouchez O."/>
            <person name="Gislard M."/>
            <person name="Lluch J."/>
            <person name="Milhes M."/>
            <person name="Lampietro C."/>
            <person name="Lopez Roques C."/>
            <person name="Donnadieu C."/>
            <person name="Braasch I."/>
            <person name="Desvignes T."/>
            <person name="Postlethwait J."/>
            <person name="Bobe J."/>
            <person name="Wedekind C."/>
            <person name="Guiguen Y."/>
        </authorList>
    </citation>
    <scope>NUCLEOTIDE SEQUENCE [LARGE SCALE GENOMIC DNA]</scope>
    <source>
        <strain evidence="6">Cs_M1</strain>
        <tissue evidence="6">Blood</tissue>
    </source>
</reference>
<keyword evidence="5" id="KW-0812">Transmembrane</keyword>
<dbReference type="SUPFAM" id="SSF51445">
    <property type="entry name" value="(Trans)glycosidases"/>
    <property type="match status" value="1"/>
</dbReference>
<protein>
    <submittedName>
        <fullName evidence="6">Uncharacterized protein</fullName>
    </submittedName>
</protein>
<comment type="similarity">
    <text evidence="1 4">Belongs to the glycosyl hydrolase 1 family.</text>
</comment>
<evidence type="ECO:0000256" key="3">
    <source>
        <dbReference type="ARBA" id="ARBA00023295"/>
    </source>
</evidence>
<dbReference type="Pfam" id="PF00232">
    <property type="entry name" value="Glyco_hydro_1"/>
    <property type="match status" value="1"/>
</dbReference>
<comment type="caution">
    <text evidence="6">The sequence shown here is derived from an EMBL/GenBank/DDBJ whole genome shotgun (WGS) entry which is preliminary data.</text>
</comment>
<organism evidence="6 7">
    <name type="scientific">Coregonus suidteri</name>
    <dbReference type="NCBI Taxonomy" id="861788"/>
    <lineage>
        <taxon>Eukaryota</taxon>
        <taxon>Metazoa</taxon>
        <taxon>Chordata</taxon>
        <taxon>Craniata</taxon>
        <taxon>Vertebrata</taxon>
        <taxon>Euteleostomi</taxon>
        <taxon>Actinopterygii</taxon>
        <taxon>Neopterygii</taxon>
        <taxon>Teleostei</taxon>
        <taxon>Protacanthopterygii</taxon>
        <taxon>Salmoniformes</taxon>
        <taxon>Salmonidae</taxon>
        <taxon>Coregoninae</taxon>
        <taxon>Coregonus</taxon>
    </lineage>
</organism>
<evidence type="ECO:0000256" key="2">
    <source>
        <dbReference type="ARBA" id="ARBA00022801"/>
    </source>
</evidence>
<sequence length="208" mass="23309">MTTSYCKFYSVCLHRNKLPSRLGVQYMGDITWIMSPRPNAPVVPWGLRKALNWVEEHYRGVAVYVVANGVQEDPARFNDSLRVYYLYSYINEALKAYTLDGVNLKGYFAYSLNDQRDPGFGLYGHVQDEEIIKASLSQYQNIIQHNGFPLQGTPASTLQCPSQPLPCPGCLVLAKRPVVGFLSLVGSAVLVTLGLIIYYAAKRHIDRG</sequence>
<proteinExistence type="inferred from homology"/>
<dbReference type="AlphaFoldDB" id="A0AAN8LY94"/>
<evidence type="ECO:0000313" key="7">
    <source>
        <dbReference type="Proteomes" id="UP001356427"/>
    </source>
</evidence>
<dbReference type="InterPro" id="IPR017853">
    <property type="entry name" value="GH"/>
</dbReference>
<dbReference type="Proteomes" id="UP001356427">
    <property type="component" value="Unassembled WGS sequence"/>
</dbReference>
<name>A0AAN8LY94_9TELE</name>
<dbReference type="PANTHER" id="PTHR10353">
    <property type="entry name" value="GLYCOSYL HYDROLASE"/>
    <property type="match status" value="1"/>
</dbReference>
<dbReference type="EMBL" id="JAGTTL010000010">
    <property type="protein sequence ID" value="KAK6317597.1"/>
    <property type="molecule type" value="Genomic_DNA"/>
</dbReference>
<keyword evidence="5" id="KW-0472">Membrane</keyword>
<evidence type="ECO:0000256" key="1">
    <source>
        <dbReference type="ARBA" id="ARBA00010838"/>
    </source>
</evidence>
<keyword evidence="7" id="KW-1185">Reference proteome</keyword>
<feature type="transmembrane region" description="Helical" evidence="5">
    <location>
        <begin position="178"/>
        <end position="201"/>
    </location>
</feature>
<dbReference type="GO" id="GO:0004553">
    <property type="term" value="F:hydrolase activity, hydrolyzing O-glycosyl compounds"/>
    <property type="evidence" value="ECO:0007669"/>
    <property type="project" value="InterPro"/>
</dbReference>
<evidence type="ECO:0000256" key="5">
    <source>
        <dbReference type="SAM" id="Phobius"/>
    </source>
</evidence>